<accession>A0ABQ5Q2Y7</accession>
<reference evidence="2 3" key="1">
    <citation type="journal article" date="2023" name="Antonie Van Leeuwenhoek">
        <title>Mesoterricola silvestris gen. nov., sp. nov., Mesoterricola sediminis sp. nov., Geothrix oryzae sp. nov., Geothrix edaphica sp. nov., Geothrix rubra sp. nov., and Geothrix limicola sp. nov., six novel members of Acidobacteriota isolated from soils.</title>
        <authorList>
            <person name="Itoh H."/>
            <person name="Sugisawa Y."/>
            <person name="Mise K."/>
            <person name="Xu Z."/>
            <person name="Kuniyasu M."/>
            <person name="Ushijima N."/>
            <person name="Kawano K."/>
            <person name="Kobayashi E."/>
            <person name="Shiratori Y."/>
            <person name="Masuda Y."/>
            <person name="Senoo K."/>
        </authorList>
    </citation>
    <scope>NUCLEOTIDE SEQUENCE [LARGE SCALE GENOMIC DNA]</scope>
    <source>
        <strain evidence="2 3">Red803</strain>
    </source>
</reference>
<feature type="transmembrane region" description="Helical" evidence="1">
    <location>
        <begin position="43"/>
        <end position="65"/>
    </location>
</feature>
<keyword evidence="1" id="KW-0812">Transmembrane</keyword>
<comment type="caution">
    <text evidence="2">The sequence shown here is derived from an EMBL/GenBank/DDBJ whole genome shotgun (WGS) entry which is preliminary data.</text>
</comment>
<proteinExistence type="predicted"/>
<evidence type="ECO:0000313" key="3">
    <source>
        <dbReference type="Proteomes" id="UP001165089"/>
    </source>
</evidence>
<gene>
    <name evidence="2" type="ORF">GETHPA_03290</name>
</gene>
<organism evidence="2 3">
    <name type="scientific">Geothrix rubra</name>
    <dbReference type="NCBI Taxonomy" id="2927977"/>
    <lineage>
        <taxon>Bacteria</taxon>
        <taxon>Pseudomonadati</taxon>
        <taxon>Acidobacteriota</taxon>
        <taxon>Holophagae</taxon>
        <taxon>Holophagales</taxon>
        <taxon>Holophagaceae</taxon>
        <taxon>Geothrix</taxon>
    </lineage>
</organism>
<protein>
    <submittedName>
        <fullName evidence="2">Uncharacterized protein</fullName>
    </submittedName>
</protein>
<evidence type="ECO:0000313" key="2">
    <source>
        <dbReference type="EMBL" id="GLH68796.1"/>
    </source>
</evidence>
<feature type="transmembrane region" description="Helical" evidence="1">
    <location>
        <begin position="16"/>
        <end position="37"/>
    </location>
</feature>
<dbReference type="InterPro" id="IPR045385">
    <property type="entry name" value="DUF6526"/>
</dbReference>
<keyword evidence="1" id="KW-0472">Membrane</keyword>
<keyword evidence="3" id="KW-1185">Reference proteome</keyword>
<dbReference type="RefSeq" id="WP_285722399.1">
    <property type="nucleotide sequence ID" value="NZ_BSDD01000001.1"/>
</dbReference>
<evidence type="ECO:0000256" key="1">
    <source>
        <dbReference type="SAM" id="Phobius"/>
    </source>
</evidence>
<sequence>MSQPQTYANHRRFDPLFHFVLLPFFLVTAGAAIRHLYRAPSLINAWVMLVGVALVLLTLLVRGYALKVQDRLIRQEEQLRMERLLPSDLKARIAELTVRQCVGLRFASDAELADRVREALAEQLNDEGIKKRIQVWRPDTFRV</sequence>
<name>A0ABQ5Q2Y7_9BACT</name>
<dbReference type="Pfam" id="PF20136">
    <property type="entry name" value="DUF6526"/>
    <property type="match status" value="1"/>
</dbReference>
<dbReference type="Proteomes" id="UP001165089">
    <property type="component" value="Unassembled WGS sequence"/>
</dbReference>
<keyword evidence="1" id="KW-1133">Transmembrane helix</keyword>
<dbReference type="EMBL" id="BSDD01000001">
    <property type="protein sequence ID" value="GLH68796.1"/>
    <property type="molecule type" value="Genomic_DNA"/>
</dbReference>